<dbReference type="InterPro" id="IPR058982">
    <property type="entry name" value="Beta-barrel_AprE"/>
</dbReference>
<protein>
    <recommendedName>
        <fullName evidence="6">AprE-like beta-barrel domain-containing protein</fullName>
    </recommendedName>
</protein>
<dbReference type="PANTHER" id="PTHR30386:SF26">
    <property type="entry name" value="TRANSPORT PROTEIN COMB"/>
    <property type="match status" value="1"/>
</dbReference>
<sequence length="429" mass="49048">MAKKQNIELHNEEVREIMKEIPGSIIRWGLAIIFLIFISIIIGSYFFQFKEIVSAPIIITTTNPPAPIISKASGRIERWFVADGQLVEKGDDITLIKNSTDLEDFYQAKEIILHLDLSEIKNNLEIILPEKLILGELQDAYIQLHNNLTNYRDYLAKNFLPQKIELLHQQMLKQKQHYQLSLEQQKMMKQELEITKKGLERYQGLLNKGGVSESQIEEAKVRVIQSELGYINFIASLKSAEINKINQKRSLLELQEQHHKNIEQFEMSISNDIWILKNQIKNWKDKYLLSSPIAGTVTLTTFWSENLVVSMGERLATIVPNDSSAIICRAIVPSSGIGKIETGQDVHIKLSGYPYMEHGMLTGKVSSVSLVPEKDGYIVEISLNEGMMSSYNEQLKLVQEMDGTAEIIADEMRMIYRLISPLKMLLNQK</sequence>
<dbReference type="PRINTS" id="PR01490">
    <property type="entry name" value="RTXTOXIND"/>
</dbReference>
<dbReference type="PANTHER" id="PTHR30386">
    <property type="entry name" value="MEMBRANE FUSION SUBUNIT OF EMRAB-TOLC MULTIDRUG EFFLUX PUMP"/>
    <property type="match status" value="1"/>
</dbReference>
<dbReference type="AlphaFoldDB" id="A0A3B0TS56"/>
<evidence type="ECO:0000256" key="3">
    <source>
        <dbReference type="ARBA" id="ARBA00022989"/>
    </source>
</evidence>
<reference evidence="7" key="1">
    <citation type="submission" date="2018-06" db="EMBL/GenBank/DDBJ databases">
        <authorList>
            <person name="Zhirakovskaya E."/>
        </authorList>
    </citation>
    <scope>NUCLEOTIDE SEQUENCE</scope>
</reference>
<dbReference type="InterPro" id="IPR050739">
    <property type="entry name" value="MFP"/>
</dbReference>
<name>A0A3B0TS56_9ZZZZ</name>
<gene>
    <name evidence="7" type="ORF">MNBD_BACTEROID01-865</name>
</gene>
<comment type="subcellular location">
    <subcellularLocation>
        <location evidence="1">Membrane</location>
        <topology evidence="1">Single-pass membrane protein</topology>
    </subcellularLocation>
</comment>
<feature type="domain" description="AprE-like beta-barrel" evidence="6">
    <location>
        <begin position="327"/>
        <end position="408"/>
    </location>
</feature>
<evidence type="ECO:0000256" key="5">
    <source>
        <dbReference type="SAM" id="Phobius"/>
    </source>
</evidence>
<evidence type="ECO:0000256" key="4">
    <source>
        <dbReference type="ARBA" id="ARBA00023136"/>
    </source>
</evidence>
<dbReference type="EMBL" id="UOEP01000043">
    <property type="protein sequence ID" value="VAW15069.1"/>
    <property type="molecule type" value="Genomic_DNA"/>
</dbReference>
<evidence type="ECO:0000256" key="2">
    <source>
        <dbReference type="ARBA" id="ARBA00022692"/>
    </source>
</evidence>
<feature type="transmembrane region" description="Helical" evidence="5">
    <location>
        <begin position="25"/>
        <end position="47"/>
    </location>
</feature>
<keyword evidence="4 5" id="KW-0472">Membrane</keyword>
<evidence type="ECO:0000256" key="1">
    <source>
        <dbReference type="ARBA" id="ARBA00004167"/>
    </source>
</evidence>
<keyword evidence="3 5" id="KW-1133">Transmembrane helix</keyword>
<dbReference type="Pfam" id="PF26002">
    <property type="entry name" value="Beta-barrel_AprE"/>
    <property type="match status" value="1"/>
</dbReference>
<proteinExistence type="predicted"/>
<keyword evidence="2 5" id="KW-0812">Transmembrane</keyword>
<dbReference type="Gene3D" id="2.40.30.170">
    <property type="match status" value="1"/>
</dbReference>
<evidence type="ECO:0000313" key="7">
    <source>
        <dbReference type="EMBL" id="VAW15069.1"/>
    </source>
</evidence>
<accession>A0A3B0TS56</accession>
<evidence type="ECO:0000259" key="6">
    <source>
        <dbReference type="Pfam" id="PF26002"/>
    </source>
</evidence>
<organism evidence="7">
    <name type="scientific">hydrothermal vent metagenome</name>
    <dbReference type="NCBI Taxonomy" id="652676"/>
    <lineage>
        <taxon>unclassified sequences</taxon>
        <taxon>metagenomes</taxon>
        <taxon>ecological metagenomes</taxon>
    </lineage>
</organism>
<dbReference type="GO" id="GO:0016020">
    <property type="term" value="C:membrane"/>
    <property type="evidence" value="ECO:0007669"/>
    <property type="project" value="UniProtKB-SubCell"/>
</dbReference>